<dbReference type="AlphaFoldDB" id="A0A0G4IBI2"/>
<keyword evidence="2" id="KW-1133">Transmembrane helix</keyword>
<organism evidence="3">
    <name type="scientific">Chromera velia CCMP2878</name>
    <dbReference type="NCBI Taxonomy" id="1169474"/>
    <lineage>
        <taxon>Eukaryota</taxon>
        <taxon>Sar</taxon>
        <taxon>Alveolata</taxon>
        <taxon>Colpodellida</taxon>
        <taxon>Chromeraceae</taxon>
        <taxon>Chromera</taxon>
    </lineage>
</organism>
<feature type="transmembrane region" description="Helical" evidence="2">
    <location>
        <begin position="142"/>
        <end position="162"/>
    </location>
</feature>
<keyword evidence="2" id="KW-0812">Transmembrane</keyword>
<dbReference type="PANTHER" id="PTHR31134:SF1">
    <property type="entry name" value="TRANSMEMBRANE PROTEIN 128"/>
    <property type="match status" value="1"/>
</dbReference>
<name>A0A0G4IBI2_9ALVE</name>
<dbReference type="EMBL" id="CDMZ01005786">
    <property type="protein sequence ID" value="CEM54415.1"/>
    <property type="molecule type" value="Genomic_DNA"/>
</dbReference>
<feature type="compositionally biased region" description="Basic and acidic residues" evidence="1">
    <location>
        <begin position="20"/>
        <end position="32"/>
    </location>
</feature>
<feature type="transmembrane region" description="Helical" evidence="2">
    <location>
        <begin position="58"/>
        <end position="79"/>
    </location>
</feature>
<feature type="transmembrane region" description="Helical" evidence="2">
    <location>
        <begin position="192"/>
        <end position="211"/>
    </location>
</feature>
<keyword evidence="2" id="KW-0472">Membrane</keyword>
<evidence type="ECO:0008006" key="4">
    <source>
        <dbReference type="Google" id="ProtNLM"/>
    </source>
</evidence>
<sequence length="238" mass="26626">MTGRKVYGYETVETTDEELPEGRVVHHGRDGGDGQEEELSDLRAAAEMRRWETTMERLEWVWMQIQAVGWVAASIAVLYYTNLFRVIWECPNVHGPVFWIALLSGLCVALACLYAGIVVPLFGLPNVFDKQSPHFHPTYQALLAVMGLSSYLGFLWSLWPVWGWKTPFLQVTLLLGFVNHARLIPLGDKYMLASLCTCAVVLAAVMTAHFIPHEGLWHDSAACSLQEEQGIGGRDFGS</sequence>
<dbReference type="PANTHER" id="PTHR31134">
    <property type="entry name" value="TRANSMEMBRANE PROTEIN 128"/>
    <property type="match status" value="1"/>
</dbReference>
<gene>
    <name evidence="3" type="ORF">Cvel_12770</name>
</gene>
<dbReference type="VEuPathDB" id="CryptoDB:Cvel_12770"/>
<accession>A0A0G4IBI2</accession>
<proteinExistence type="predicted"/>
<protein>
    <recommendedName>
        <fullName evidence="4">Transmembrane protein</fullName>
    </recommendedName>
</protein>
<dbReference type="Pfam" id="PF20479">
    <property type="entry name" value="TMEM128"/>
    <property type="match status" value="1"/>
</dbReference>
<reference evidence="3" key="1">
    <citation type="submission" date="2014-11" db="EMBL/GenBank/DDBJ databases">
        <authorList>
            <person name="Otto D Thomas"/>
            <person name="Naeem Raeece"/>
        </authorList>
    </citation>
    <scope>NUCLEOTIDE SEQUENCE</scope>
</reference>
<feature type="region of interest" description="Disordered" evidence="1">
    <location>
        <begin position="15"/>
        <end position="38"/>
    </location>
</feature>
<evidence type="ECO:0000256" key="1">
    <source>
        <dbReference type="SAM" id="MobiDB-lite"/>
    </source>
</evidence>
<dbReference type="InterPro" id="IPR033579">
    <property type="entry name" value="TMEM128"/>
</dbReference>
<evidence type="ECO:0000256" key="2">
    <source>
        <dbReference type="SAM" id="Phobius"/>
    </source>
</evidence>
<evidence type="ECO:0000313" key="3">
    <source>
        <dbReference type="EMBL" id="CEM54415.1"/>
    </source>
</evidence>
<feature type="transmembrane region" description="Helical" evidence="2">
    <location>
        <begin position="99"/>
        <end position="122"/>
    </location>
</feature>